<evidence type="ECO:0000313" key="6">
    <source>
        <dbReference type="Proteomes" id="UP000095488"/>
    </source>
</evidence>
<proteinExistence type="predicted"/>
<protein>
    <submittedName>
        <fullName evidence="5">Thioredoxin reductase</fullName>
        <ecNumber evidence="5">1.8.1.9</ecNumber>
    </submittedName>
</protein>
<dbReference type="GO" id="GO:0004791">
    <property type="term" value="F:thioredoxin-disulfide reductase (NADPH) activity"/>
    <property type="evidence" value="ECO:0007669"/>
    <property type="project" value="UniProtKB-EC"/>
</dbReference>
<evidence type="ECO:0000259" key="4">
    <source>
        <dbReference type="Pfam" id="PF13192"/>
    </source>
</evidence>
<dbReference type="InterPro" id="IPR012336">
    <property type="entry name" value="Thioredoxin-like_fold"/>
</dbReference>
<dbReference type="RefSeq" id="WP_055258956.1">
    <property type="nucleotide sequence ID" value="NZ_CABIXL010000004.1"/>
</dbReference>
<dbReference type="Pfam" id="PF13192">
    <property type="entry name" value="Thioredoxin_3"/>
    <property type="match status" value="1"/>
</dbReference>
<dbReference type="EMBL" id="CYZR01000004">
    <property type="protein sequence ID" value="CUN90686.1"/>
    <property type="molecule type" value="Genomic_DNA"/>
</dbReference>
<dbReference type="PRINTS" id="PR00469">
    <property type="entry name" value="PNDRDTASEII"/>
</dbReference>
<dbReference type="InterPro" id="IPR044142">
    <property type="entry name" value="AhpF_NTD_N"/>
</dbReference>
<comment type="caution">
    <text evidence="5">The sequence shown here is derived from an EMBL/GenBank/DDBJ whole genome shotgun (WGS) entry which is preliminary data.</text>
</comment>
<dbReference type="CDD" id="cd03026">
    <property type="entry name" value="AhpF_NTD_C"/>
    <property type="match status" value="1"/>
</dbReference>
<feature type="domain" description="FAD/NAD(P)-binding" evidence="3">
    <location>
        <begin position="5"/>
        <end position="296"/>
    </location>
</feature>
<evidence type="ECO:0000256" key="1">
    <source>
        <dbReference type="ARBA" id="ARBA00022630"/>
    </source>
</evidence>
<name>A0ABM9UQ81_SARVE</name>
<dbReference type="Pfam" id="PF07992">
    <property type="entry name" value="Pyr_redox_2"/>
    <property type="match status" value="1"/>
</dbReference>
<dbReference type="Proteomes" id="UP000095488">
    <property type="component" value="Unassembled WGS sequence"/>
</dbReference>
<dbReference type="Gene3D" id="3.50.50.60">
    <property type="entry name" value="FAD/NAD(P)-binding domain"/>
    <property type="match status" value="2"/>
</dbReference>
<keyword evidence="2 5" id="KW-0560">Oxidoreductase</keyword>
<dbReference type="InterPro" id="IPR036249">
    <property type="entry name" value="Thioredoxin-like_sf"/>
</dbReference>
<evidence type="ECO:0000256" key="2">
    <source>
        <dbReference type="ARBA" id="ARBA00023002"/>
    </source>
</evidence>
<dbReference type="EC" id="1.8.1.9" evidence="5"/>
<dbReference type="InterPro" id="IPR044141">
    <property type="entry name" value="AhpF_NTD_C"/>
</dbReference>
<dbReference type="SUPFAM" id="SSF52833">
    <property type="entry name" value="Thioredoxin-like"/>
    <property type="match status" value="2"/>
</dbReference>
<dbReference type="InterPro" id="IPR017561">
    <property type="entry name" value="AhpF_homologue_put"/>
</dbReference>
<keyword evidence="6" id="KW-1185">Reference proteome</keyword>
<evidence type="ECO:0000313" key="5">
    <source>
        <dbReference type="EMBL" id="CUN90686.1"/>
    </source>
</evidence>
<dbReference type="InterPro" id="IPR050097">
    <property type="entry name" value="Ferredoxin-NADP_redctase_2"/>
</dbReference>
<organism evidence="5 6">
    <name type="scientific">Sarcina ventriculi</name>
    <name type="common">Clostridium ventriculi</name>
    <dbReference type="NCBI Taxonomy" id="1267"/>
    <lineage>
        <taxon>Bacteria</taxon>
        <taxon>Bacillati</taxon>
        <taxon>Bacillota</taxon>
        <taxon>Clostridia</taxon>
        <taxon>Eubacteriales</taxon>
        <taxon>Clostridiaceae</taxon>
        <taxon>Sarcina</taxon>
    </lineage>
</organism>
<dbReference type="CDD" id="cd02974">
    <property type="entry name" value="AhpF_NTD_N"/>
    <property type="match status" value="1"/>
</dbReference>
<evidence type="ECO:0000259" key="3">
    <source>
        <dbReference type="Pfam" id="PF07992"/>
    </source>
</evidence>
<dbReference type="InterPro" id="IPR036188">
    <property type="entry name" value="FAD/NAD-bd_sf"/>
</dbReference>
<reference evidence="5 6" key="1">
    <citation type="submission" date="2015-09" db="EMBL/GenBank/DDBJ databases">
        <authorList>
            <consortium name="Pathogen Informatics"/>
        </authorList>
    </citation>
    <scope>NUCLEOTIDE SEQUENCE [LARGE SCALE GENOMIC DNA]</scope>
    <source>
        <strain evidence="5 6">2789STDY5834858</strain>
    </source>
</reference>
<dbReference type="PRINTS" id="PR00368">
    <property type="entry name" value="FADPNR"/>
</dbReference>
<dbReference type="SUPFAM" id="SSF51905">
    <property type="entry name" value="FAD/NAD(P)-binding domain"/>
    <property type="match status" value="2"/>
</dbReference>
<dbReference type="NCBIfam" id="TIGR03143">
    <property type="entry name" value="AhpF_homolog"/>
    <property type="match status" value="1"/>
</dbReference>
<keyword evidence="1" id="KW-0285">Flavoprotein</keyword>
<dbReference type="PANTHER" id="PTHR48105">
    <property type="entry name" value="THIOREDOXIN REDUCTASE 1-RELATED-RELATED"/>
    <property type="match status" value="1"/>
</dbReference>
<feature type="domain" description="Thioredoxin-like fold" evidence="4">
    <location>
        <begin position="480"/>
        <end position="552"/>
    </location>
</feature>
<gene>
    <name evidence="5" type="primary">trxB_2</name>
    <name evidence="5" type="ORF">ERS852473_01388</name>
</gene>
<accession>A0ABM9UQ81</accession>
<dbReference type="Gene3D" id="3.40.30.80">
    <property type="match status" value="1"/>
</dbReference>
<sequence>MEKIYDLLVLGGGPAGLTAGIYAGRGKINTLIIEKEELGGQVNKTYNIDNYPGVRNGNGPKLMGEMRKQAEDFGVNFMSAEVTEVDLKGDIKILKTDKGEVKGRALIIATGASPRKLGFKGEKEFMGRGIAYCSTCDGQLFEGLEIFVVGAGFAAAEESMFLTKYATKVTVIAREPEFTCAKSIADKVLAHPKIEVKFNTEILEAGGENLVNYAKFINNKTGEVFEYRAKPEDGSFGIFIFVGYEPQSALFKDVLEIERGYIVTNENMETNIKGVYAAGDLRPKQLRQIVTAVSDGAIAATMAEKYIVDLKERLGIKDEGYKTNKTQRKENASPEVNEALGSISRKSKLLNDGLRVQLKAVLDKLEREVTLVSIVDETNPKSIELRDFILDICDLGEKVKCAIYKKGENLSIENTIHADKYPIVALLDHNGNYARVKFHGVPGGHELNSFILAIYNLGGKGQEIAKTTLEAIKNIDKNVNIKICVSLSCHLCPDVVVATQRMAIENKNIEAEMIDISNFKDIKEKYKIMSVPAIIINDNEVHFGAKKIDEIIDFIR</sequence>
<dbReference type="InterPro" id="IPR023753">
    <property type="entry name" value="FAD/NAD-binding_dom"/>
</dbReference>